<feature type="region of interest" description="Disordered" evidence="1">
    <location>
        <begin position="103"/>
        <end position="157"/>
    </location>
</feature>
<dbReference type="Proteomes" id="UP000410492">
    <property type="component" value="Unassembled WGS sequence"/>
</dbReference>
<keyword evidence="3" id="KW-1185">Reference proteome</keyword>
<dbReference type="AlphaFoldDB" id="A0A653BQ37"/>
<sequence length="172" mass="19280">MIQSDSDSESSSRKESLVLCSLYGGQRVLFSRTRIALLKCNRVVSSVHNNSTTLDFNHRVYGLQEGGKAMHMDEFLFSRSFADAVKNAQSINKTSFTFKKKTIPADGQVGPSGGSSNYLNAQRPPYTEKLNRTEREREREDGSDREAEADITMGGHRALSSRENGYYNLELE</sequence>
<proteinExistence type="predicted"/>
<protein>
    <submittedName>
        <fullName evidence="2">Uncharacterized protein</fullName>
    </submittedName>
</protein>
<name>A0A653BQ37_CALMS</name>
<gene>
    <name evidence="2" type="ORF">CALMAC_LOCUS2671</name>
</gene>
<dbReference type="EMBL" id="CAACVG010003325">
    <property type="protein sequence ID" value="VEN37415.1"/>
    <property type="molecule type" value="Genomic_DNA"/>
</dbReference>
<organism evidence="2 3">
    <name type="scientific">Callosobruchus maculatus</name>
    <name type="common">Southern cowpea weevil</name>
    <name type="synonym">Pulse bruchid</name>
    <dbReference type="NCBI Taxonomy" id="64391"/>
    <lineage>
        <taxon>Eukaryota</taxon>
        <taxon>Metazoa</taxon>
        <taxon>Ecdysozoa</taxon>
        <taxon>Arthropoda</taxon>
        <taxon>Hexapoda</taxon>
        <taxon>Insecta</taxon>
        <taxon>Pterygota</taxon>
        <taxon>Neoptera</taxon>
        <taxon>Endopterygota</taxon>
        <taxon>Coleoptera</taxon>
        <taxon>Polyphaga</taxon>
        <taxon>Cucujiformia</taxon>
        <taxon>Chrysomeloidea</taxon>
        <taxon>Chrysomelidae</taxon>
        <taxon>Bruchinae</taxon>
        <taxon>Bruchini</taxon>
        <taxon>Callosobruchus</taxon>
    </lineage>
</organism>
<evidence type="ECO:0000313" key="3">
    <source>
        <dbReference type="Proteomes" id="UP000410492"/>
    </source>
</evidence>
<accession>A0A653BQ37</accession>
<reference evidence="2 3" key="1">
    <citation type="submission" date="2019-01" db="EMBL/GenBank/DDBJ databases">
        <authorList>
            <person name="Sayadi A."/>
        </authorList>
    </citation>
    <scope>NUCLEOTIDE SEQUENCE [LARGE SCALE GENOMIC DNA]</scope>
</reference>
<evidence type="ECO:0000256" key="1">
    <source>
        <dbReference type="SAM" id="MobiDB-lite"/>
    </source>
</evidence>
<feature type="compositionally biased region" description="Basic and acidic residues" evidence="1">
    <location>
        <begin position="129"/>
        <end position="148"/>
    </location>
</feature>
<evidence type="ECO:0000313" key="2">
    <source>
        <dbReference type="EMBL" id="VEN37415.1"/>
    </source>
</evidence>